<dbReference type="PROSITE" id="PS00571">
    <property type="entry name" value="AMIDASES"/>
    <property type="match status" value="1"/>
</dbReference>
<dbReference type="Gene3D" id="3.90.1300.10">
    <property type="entry name" value="Amidase signature (AS) domain"/>
    <property type="match status" value="1"/>
</dbReference>
<dbReference type="Pfam" id="PF01425">
    <property type="entry name" value="Amidase"/>
    <property type="match status" value="1"/>
</dbReference>
<evidence type="ECO:0000256" key="1">
    <source>
        <dbReference type="ARBA" id="ARBA00001311"/>
    </source>
</evidence>
<proteinExistence type="inferred from homology"/>
<dbReference type="Proteomes" id="UP001432062">
    <property type="component" value="Chromosome"/>
</dbReference>
<keyword evidence="6" id="KW-1185">Reference proteome</keyword>
<evidence type="ECO:0000313" key="6">
    <source>
        <dbReference type="Proteomes" id="UP001432062"/>
    </source>
</evidence>
<dbReference type="PANTHER" id="PTHR11895:SF7">
    <property type="entry name" value="GLUTAMYL-TRNA(GLN) AMIDOTRANSFERASE SUBUNIT A, MITOCHONDRIAL"/>
    <property type="match status" value="1"/>
</dbReference>
<dbReference type="GO" id="GO:0004040">
    <property type="term" value="F:amidase activity"/>
    <property type="evidence" value="ECO:0007669"/>
    <property type="project" value="UniProtKB-EC"/>
</dbReference>
<evidence type="ECO:0000256" key="2">
    <source>
        <dbReference type="ARBA" id="ARBA00009199"/>
    </source>
</evidence>
<reference evidence="5" key="1">
    <citation type="submission" date="2022-10" db="EMBL/GenBank/DDBJ databases">
        <title>The complete genomes of actinobacterial strains from the NBC collection.</title>
        <authorList>
            <person name="Joergensen T.S."/>
            <person name="Alvarez Arevalo M."/>
            <person name="Sterndorff E.B."/>
            <person name="Faurdal D."/>
            <person name="Vuksanovic O."/>
            <person name="Mourched A.-S."/>
            <person name="Charusanti P."/>
            <person name="Shaw S."/>
            <person name="Blin K."/>
            <person name="Weber T."/>
        </authorList>
    </citation>
    <scope>NUCLEOTIDE SEQUENCE</scope>
    <source>
        <strain evidence="5">NBC_01482</strain>
    </source>
</reference>
<dbReference type="SUPFAM" id="SSF75304">
    <property type="entry name" value="Amidase signature (AS) enzymes"/>
    <property type="match status" value="1"/>
</dbReference>
<dbReference type="InterPro" id="IPR020556">
    <property type="entry name" value="Amidase_CS"/>
</dbReference>
<name>A0ABZ1YSB1_9NOCA</name>
<dbReference type="InterPro" id="IPR036928">
    <property type="entry name" value="AS_sf"/>
</dbReference>
<evidence type="ECO:0000256" key="3">
    <source>
        <dbReference type="ARBA" id="ARBA00012922"/>
    </source>
</evidence>
<organism evidence="5 6">
    <name type="scientific">Nocardia vinacea</name>
    <dbReference type="NCBI Taxonomy" id="96468"/>
    <lineage>
        <taxon>Bacteria</taxon>
        <taxon>Bacillati</taxon>
        <taxon>Actinomycetota</taxon>
        <taxon>Actinomycetes</taxon>
        <taxon>Mycobacteriales</taxon>
        <taxon>Nocardiaceae</taxon>
        <taxon>Nocardia</taxon>
    </lineage>
</organism>
<evidence type="ECO:0000313" key="5">
    <source>
        <dbReference type="EMBL" id="WUV46134.1"/>
    </source>
</evidence>
<feature type="domain" description="Amidase" evidence="4">
    <location>
        <begin position="33"/>
        <end position="446"/>
    </location>
</feature>
<comment type="catalytic activity">
    <reaction evidence="1">
        <text>a monocarboxylic acid amide + H2O = a monocarboxylate + NH4(+)</text>
        <dbReference type="Rhea" id="RHEA:12020"/>
        <dbReference type="ChEBI" id="CHEBI:15377"/>
        <dbReference type="ChEBI" id="CHEBI:28938"/>
        <dbReference type="ChEBI" id="CHEBI:35757"/>
        <dbReference type="ChEBI" id="CHEBI:83628"/>
        <dbReference type="EC" id="3.5.1.4"/>
    </reaction>
</comment>
<accession>A0ABZ1YSB1</accession>
<dbReference type="InterPro" id="IPR000120">
    <property type="entry name" value="Amidase"/>
</dbReference>
<protein>
    <recommendedName>
        <fullName evidence="3">amidase</fullName>
        <ecNumber evidence="3">3.5.1.4</ecNumber>
    </recommendedName>
</protein>
<dbReference type="EMBL" id="CP109441">
    <property type="protein sequence ID" value="WUV46134.1"/>
    <property type="molecule type" value="Genomic_DNA"/>
</dbReference>
<keyword evidence="5" id="KW-0378">Hydrolase</keyword>
<dbReference type="NCBIfam" id="NF005899">
    <property type="entry name" value="PRK07869.1"/>
    <property type="match status" value="1"/>
</dbReference>
<gene>
    <name evidence="5" type="ORF">OG563_44925</name>
</gene>
<dbReference type="EC" id="3.5.1.4" evidence="3"/>
<comment type="similarity">
    <text evidence="2">Belongs to the amidase family.</text>
</comment>
<dbReference type="RefSeq" id="WP_329409709.1">
    <property type="nucleotide sequence ID" value="NZ_CP109441.1"/>
</dbReference>
<evidence type="ECO:0000259" key="4">
    <source>
        <dbReference type="Pfam" id="PF01425"/>
    </source>
</evidence>
<dbReference type="PANTHER" id="PTHR11895">
    <property type="entry name" value="TRANSAMIDASE"/>
    <property type="match status" value="1"/>
</dbReference>
<dbReference type="InterPro" id="IPR023631">
    <property type="entry name" value="Amidase_dom"/>
</dbReference>
<sequence length="463" mass="49377">MRFHAFSDDVLADHDAVTIAKLVRRGEIGAAEVAEAARARAAQVDPTLRALVVSAESALSAGDPDAPLFGVPTYVKDNTDVRGLPTNHGTAAFVGRPAAEDGPYAKQFLSTGVSVLGKSRLPEFGLNASTEFAAAEPTRNPWHTDYSPGASSGGAAALVAAGVVPIAHGNDGGGSIRIPAACCGLVGLKPSRGRHVDGPQARSMPINLVSEGVLTRSVRDTATYFAAAERHWRNPKLPPVGLVEGPARRRLRIGVIADSITGNETCPQTRAVLDDTVALLEKMGHEVLPITLPVSPRFVDDFTTYWGLLAFLIEAGGKFAIDPRFQPGDLDAFTHGLGALYRKSMARTPAILYRLSQVRRAYAGMFRDHELILSPVLVHTTPQLGHLNPTVPFGELFARLISWVAFTPLNNVAGTPAISLPMGASSESLPIGMQFSAAHGDERSLLEIAFALESERPWRRIQD</sequence>